<keyword evidence="2" id="KW-1185">Reference proteome</keyword>
<evidence type="ECO:0000313" key="2">
    <source>
        <dbReference type="Proteomes" id="UP001375539"/>
    </source>
</evidence>
<dbReference type="Proteomes" id="UP001375539">
    <property type="component" value="Unassembled WGS sequence"/>
</dbReference>
<sequence>MTQLPLSLASALSSSPPSTLPSCGHVPHASSGTSALPPAPAPEPCGVPAFPPLRVRGGLHWQRTRLRRVLRRRRRALAAGLAVTAAALAAWVPRAQVGTDARGEPVALPRHAPPRPAPPLPVDIVSAPVRIADAETVRLLEPGDRVDVIAASGSPAGTGFGAAYGRGSGPREGSRTDSDARVIATGARVADVPRASEGPQEGGALVVLAVPRPVAAALAGASTTSRLAVTLC</sequence>
<protein>
    <submittedName>
        <fullName evidence="1">Uncharacterized protein</fullName>
    </submittedName>
</protein>
<gene>
    <name evidence="1" type="ORF">WKI58_15340</name>
</gene>
<comment type="caution">
    <text evidence="1">The sequence shown here is derived from an EMBL/GenBank/DDBJ whole genome shotgun (WGS) entry which is preliminary data.</text>
</comment>
<reference evidence="1" key="1">
    <citation type="submission" date="2024-03" db="EMBL/GenBank/DDBJ databases">
        <title>Novel Streptomyces species of biotechnological and ecological value are a feature of Machair soil.</title>
        <authorList>
            <person name="Prole J.R."/>
            <person name="Goodfellow M."/>
            <person name="Allenby N."/>
            <person name="Ward A.C."/>
        </authorList>
    </citation>
    <scope>NUCLEOTIDE SEQUENCE</scope>
    <source>
        <strain evidence="1">MS1.AVA.4</strain>
    </source>
</reference>
<name>A0ACC6QH96_9ACTN</name>
<evidence type="ECO:0000313" key="1">
    <source>
        <dbReference type="EMBL" id="MEJ8657883.1"/>
    </source>
</evidence>
<dbReference type="EMBL" id="JBBKAI010000002">
    <property type="protein sequence ID" value="MEJ8657883.1"/>
    <property type="molecule type" value="Genomic_DNA"/>
</dbReference>
<accession>A0ACC6QH96</accession>
<proteinExistence type="predicted"/>
<organism evidence="1 2">
    <name type="scientific">Streptomyces pratisoli</name>
    <dbReference type="NCBI Taxonomy" id="3139917"/>
    <lineage>
        <taxon>Bacteria</taxon>
        <taxon>Bacillati</taxon>
        <taxon>Actinomycetota</taxon>
        <taxon>Actinomycetes</taxon>
        <taxon>Kitasatosporales</taxon>
        <taxon>Streptomycetaceae</taxon>
        <taxon>Streptomyces</taxon>
    </lineage>
</organism>